<evidence type="ECO:0000313" key="2">
    <source>
        <dbReference type="Proteomes" id="UP001433508"/>
    </source>
</evidence>
<comment type="caution">
    <text evidence="1">The sequence shown here is derived from an EMBL/GenBank/DDBJ whole genome shotgun (WGS) entry which is preliminary data.</text>
</comment>
<accession>A0ACC3T210</accession>
<organism evidence="1 2">
    <name type="scientific">Lipomyces kononenkoae</name>
    <name type="common">Yeast</name>
    <dbReference type="NCBI Taxonomy" id="34357"/>
    <lineage>
        <taxon>Eukaryota</taxon>
        <taxon>Fungi</taxon>
        <taxon>Dikarya</taxon>
        <taxon>Ascomycota</taxon>
        <taxon>Saccharomycotina</taxon>
        <taxon>Lipomycetes</taxon>
        <taxon>Lipomycetales</taxon>
        <taxon>Lipomycetaceae</taxon>
        <taxon>Lipomyces</taxon>
    </lineage>
</organism>
<evidence type="ECO:0000313" key="1">
    <source>
        <dbReference type="EMBL" id="KAK9237943.1"/>
    </source>
</evidence>
<sequence length="742" mass="80115">MSSDYSGVNKAAKAATSAAIAASLASAKAGTVSPSPRQSRGSSRKVTPSPANDFRQSPGNSAIALCSAAAAVKSASSKPVPLDYNSAGDNLLNSSGNISVSTRANGLSRTSVNHLPLPHDPKEQRYQLPTPFTETSRGRNVTASSVNRSQSAAATAAAQSANLHRVTSVSSYIPFSSSQPSLEPVAAAAKSYKASSVSPSPADREPSVLLSTRPAVSTRRVVSSASDSKRIRSFSPAPSVRSHVSLPSSSEPAVVAGRIAEHIHGGIVSGSKYMSGGDKNALEGASIQAAARKAMDESHKLATGQAQSQQERGSLDKSSQAFIAARLIAKRSEMQAKTEELRSANGMSQKLSVFAESPQPEVLSPRPQRPTQQWMLSAQIAGNERPDSSASNSVAAIDHSTESATNESASPMSQSPSDLLPVTQLEIGRRTESCPPEALLSRRRPSSSLSLSVSAVKSEKRPIPSHRVFSDVKANLTNNSSRSMAAASSQVLERPPRRRLILNNRNRTNQPSHKYNTFSVGSIGPATGRSSATYMRPSSIYASAQASRSAISLPAVPTTHNDPSGNKRLKLTRLSAEFSPMRTTPFRTTMRKPGKKKHMFDAEKPWKHLIVTGTITETEQKRYAALWAANKGTLLPPELSDCVHNLVVRKIWERSRLNRDMLEKIWSLVSRNAQGYLTQTEFLVGTWVVDQCLYGRKLPLQLSPEVWSSIIPARVKLAKGSKELQDHHRHYYYYHPHRRRSR</sequence>
<keyword evidence="2" id="KW-1185">Reference proteome</keyword>
<protein>
    <submittedName>
        <fullName evidence="1">Uncharacterized protein</fullName>
    </submittedName>
</protein>
<dbReference type="Proteomes" id="UP001433508">
    <property type="component" value="Unassembled WGS sequence"/>
</dbReference>
<proteinExistence type="predicted"/>
<reference evidence="2" key="1">
    <citation type="journal article" date="2024" name="Front. Bioeng. Biotechnol.">
        <title>Genome-scale model development and genomic sequencing of the oleaginous clade Lipomyces.</title>
        <authorList>
            <person name="Czajka J.J."/>
            <person name="Han Y."/>
            <person name="Kim J."/>
            <person name="Mondo S.J."/>
            <person name="Hofstad B.A."/>
            <person name="Robles A."/>
            <person name="Haridas S."/>
            <person name="Riley R."/>
            <person name="LaButti K."/>
            <person name="Pangilinan J."/>
            <person name="Andreopoulos W."/>
            <person name="Lipzen A."/>
            <person name="Yan J."/>
            <person name="Wang M."/>
            <person name="Ng V."/>
            <person name="Grigoriev I.V."/>
            <person name="Spatafora J.W."/>
            <person name="Magnuson J.K."/>
            <person name="Baker S.E."/>
            <person name="Pomraning K.R."/>
        </authorList>
    </citation>
    <scope>NUCLEOTIDE SEQUENCE [LARGE SCALE GENOMIC DNA]</scope>
    <source>
        <strain evidence="2">CBS 7786</strain>
    </source>
</reference>
<name>A0ACC3T210_LIPKO</name>
<dbReference type="EMBL" id="MU971362">
    <property type="protein sequence ID" value="KAK9237943.1"/>
    <property type="molecule type" value="Genomic_DNA"/>
</dbReference>
<gene>
    <name evidence="1" type="ORF">V1525DRAFT_402447</name>
</gene>